<protein>
    <submittedName>
        <fullName evidence="9">Capsular polysaccharide biosynthesis protein</fullName>
    </submittedName>
</protein>
<dbReference type="Pfam" id="PF00990">
    <property type="entry name" value="GGDEF"/>
    <property type="match status" value="1"/>
</dbReference>
<sequence length="355" mass="39602">MFIQQLIKAIGGGWKWIVLCVLIAIVISTAISATTTPIYRSQATFIIAPNKNLPSSRDVVSAFSALDTLKIFSTYADILSSERVYTEALKAVDTASIDLSQYRRATEMNPESIILALNVDGPNPQIAAQLANEIGKYGIYYINSYFTVFEIDFLDQAVPTSQPIQPRTYRNLGIAAGIGLLTGLLIVITREFMQIPLNQFIQRFSLDAESLAITRRSLEKTLAILKKDTKQYPVTVVSVVVTNLPEFFRVLPGFSRKKVATELVRRFKDQLKGNDLVARWKDDTFAIVLPHTPQKGSNIVSQRIQDVFSAAFTYGVEDSEQIQLDPKVNAQTADSEEGLEAVMSKIDVWDKEEHD</sequence>
<keyword evidence="4 7" id="KW-0812">Transmembrane</keyword>
<keyword evidence="5 7" id="KW-1133">Transmembrane helix</keyword>
<evidence type="ECO:0000256" key="6">
    <source>
        <dbReference type="ARBA" id="ARBA00023136"/>
    </source>
</evidence>
<organism evidence="9 10">
    <name type="scientific">Pelolinea submarina</name>
    <dbReference type="NCBI Taxonomy" id="913107"/>
    <lineage>
        <taxon>Bacteria</taxon>
        <taxon>Bacillati</taxon>
        <taxon>Chloroflexota</taxon>
        <taxon>Anaerolineae</taxon>
        <taxon>Anaerolineales</taxon>
        <taxon>Anaerolineaceae</taxon>
        <taxon>Pelolinea</taxon>
    </lineage>
</organism>
<comment type="similarity">
    <text evidence="2">Belongs to the CpsC/CapA family.</text>
</comment>
<dbReference type="PANTHER" id="PTHR32309">
    <property type="entry name" value="TYROSINE-PROTEIN KINASE"/>
    <property type="match status" value="1"/>
</dbReference>
<dbReference type="SUPFAM" id="SSF55073">
    <property type="entry name" value="Nucleotide cyclase"/>
    <property type="match status" value="1"/>
</dbReference>
<reference evidence="9 10" key="1">
    <citation type="submission" date="2018-08" db="EMBL/GenBank/DDBJ databases">
        <title>Genomic Encyclopedia of Type Strains, Phase IV (KMG-IV): sequencing the most valuable type-strain genomes for metagenomic binning, comparative biology and taxonomic classification.</title>
        <authorList>
            <person name="Goeker M."/>
        </authorList>
    </citation>
    <scope>NUCLEOTIDE SEQUENCE [LARGE SCALE GENOMIC DNA]</scope>
    <source>
        <strain evidence="9 10">DSM 23923</strain>
    </source>
</reference>
<comment type="subcellular location">
    <subcellularLocation>
        <location evidence="1">Cell membrane</location>
        <topology evidence="1">Multi-pass membrane protein</topology>
    </subcellularLocation>
</comment>
<dbReference type="Gene3D" id="3.30.70.270">
    <property type="match status" value="1"/>
</dbReference>
<comment type="caution">
    <text evidence="9">The sequence shown here is derived from an EMBL/GenBank/DDBJ whole genome shotgun (WGS) entry which is preliminary data.</text>
</comment>
<dbReference type="GO" id="GO:0005886">
    <property type="term" value="C:plasma membrane"/>
    <property type="evidence" value="ECO:0007669"/>
    <property type="project" value="UniProtKB-SubCell"/>
</dbReference>
<evidence type="ECO:0000256" key="1">
    <source>
        <dbReference type="ARBA" id="ARBA00004651"/>
    </source>
</evidence>
<dbReference type="InterPro" id="IPR000160">
    <property type="entry name" value="GGDEF_dom"/>
</dbReference>
<evidence type="ECO:0000313" key="9">
    <source>
        <dbReference type="EMBL" id="REG11757.1"/>
    </source>
</evidence>
<keyword evidence="3" id="KW-1003">Cell membrane</keyword>
<proteinExistence type="inferred from homology"/>
<dbReference type="PANTHER" id="PTHR32309:SF31">
    <property type="entry name" value="CAPSULAR EXOPOLYSACCHARIDE FAMILY"/>
    <property type="match status" value="1"/>
</dbReference>
<accession>A0A347ZQV7</accession>
<dbReference type="AlphaFoldDB" id="A0A347ZQV7"/>
<evidence type="ECO:0000313" key="10">
    <source>
        <dbReference type="Proteomes" id="UP000256388"/>
    </source>
</evidence>
<evidence type="ECO:0000256" key="3">
    <source>
        <dbReference type="ARBA" id="ARBA00022475"/>
    </source>
</evidence>
<evidence type="ECO:0000256" key="5">
    <source>
        <dbReference type="ARBA" id="ARBA00022989"/>
    </source>
</evidence>
<feature type="transmembrane region" description="Helical" evidence="7">
    <location>
        <begin position="172"/>
        <end position="193"/>
    </location>
</feature>
<dbReference type="InterPro" id="IPR029787">
    <property type="entry name" value="Nucleotide_cyclase"/>
</dbReference>
<name>A0A347ZQV7_9CHLR</name>
<dbReference type="InterPro" id="IPR043128">
    <property type="entry name" value="Rev_trsase/Diguanyl_cyclase"/>
</dbReference>
<keyword evidence="10" id="KW-1185">Reference proteome</keyword>
<feature type="domain" description="GGDEF" evidence="8">
    <location>
        <begin position="235"/>
        <end position="355"/>
    </location>
</feature>
<dbReference type="RefSeq" id="WP_116224873.1">
    <property type="nucleotide sequence ID" value="NZ_AP018437.1"/>
</dbReference>
<dbReference type="EMBL" id="QUMS01000001">
    <property type="protein sequence ID" value="REG11757.1"/>
    <property type="molecule type" value="Genomic_DNA"/>
</dbReference>
<keyword evidence="6 7" id="KW-0472">Membrane</keyword>
<dbReference type="Proteomes" id="UP000256388">
    <property type="component" value="Unassembled WGS sequence"/>
</dbReference>
<gene>
    <name evidence="9" type="ORF">DFR64_1649</name>
</gene>
<evidence type="ECO:0000259" key="8">
    <source>
        <dbReference type="PROSITE" id="PS50887"/>
    </source>
</evidence>
<dbReference type="PROSITE" id="PS50887">
    <property type="entry name" value="GGDEF"/>
    <property type="match status" value="1"/>
</dbReference>
<dbReference type="Pfam" id="PF02706">
    <property type="entry name" value="Wzz"/>
    <property type="match status" value="1"/>
</dbReference>
<dbReference type="InterPro" id="IPR050445">
    <property type="entry name" value="Bact_polysacc_biosynth/exp"/>
</dbReference>
<evidence type="ECO:0000256" key="7">
    <source>
        <dbReference type="SAM" id="Phobius"/>
    </source>
</evidence>
<evidence type="ECO:0000256" key="2">
    <source>
        <dbReference type="ARBA" id="ARBA00006683"/>
    </source>
</evidence>
<dbReference type="InterPro" id="IPR003856">
    <property type="entry name" value="LPS_length_determ_N"/>
</dbReference>
<evidence type="ECO:0000256" key="4">
    <source>
        <dbReference type="ARBA" id="ARBA00022692"/>
    </source>
</evidence>